<organism evidence="2 3">
    <name type="scientific">Helobdella robusta</name>
    <name type="common">Californian leech</name>
    <dbReference type="NCBI Taxonomy" id="6412"/>
    <lineage>
        <taxon>Eukaryota</taxon>
        <taxon>Metazoa</taxon>
        <taxon>Spiralia</taxon>
        <taxon>Lophotrochozoa</taxon>
        <taxon>Annelida</taxon>
        <taxon>Clitellata</taxon>
        <taxon>Hirudinea</taxon>
        <taxon>Rhynchobdellida</taxon>
        <taxon>Glossiphoniidae</taxon>
        <taxon>Helobdella</taxon>
    </lineage>
</organism>
<accession>T1F4S8</accession>
<dbReference type="KEGG" id="hro:HELRODRAFT_171875"/>
<dbReference type="GO" id="GO:0061172">
    <property type="term" value="P:regulation of establishment of bipolar cell polarity"/>
    <property type="evidence" value="ECO:0000318"/>
    <property type="project" value="GO_Central"/>
</dbReference>
<name>T1F4S8_HELRO</name>
<reference evidence="1 3" key="2">
    <citation type="journal article" date="2013" name="Nature">
        <title>Insights into bilaterian evolution from three spiralian genomes.</title>
        <authorList>
            <person name="Simakov O."/>
            <person name="Marletaz F."/>
            <person name="Cho S.J."/>
            <person name="Edsinger-Gonzales E."/>
            <person name="Havlak P."/>
            <person name="Hellsten U."/>
            <person name="Kuo D.H."/>
            <person name="Larsson T."/>
            <person name="Lv J."/>
            <person name="Arendt D."/>
            <person name="Savage R."/>
            <person name="Osoegawa K."/>
            <person name="de Jong P."/>
            <person name="Grimwood J."/>
            <person name="Chapman J.A."/>
            <person name="Shapiro H."/>
            <person name="Aerts A."/>
            <person name="Otillar R.P."/>
            <person name="Terry A.Y."/>
            <person name="Boore J.L."/>
            <person name="Grigoriev I.V."/>
            <person name="Lindberg D.R."/>
            <person name="Seaver E.C."/>
            <person name="Weisblat D.A."/>
            <person name="Putnam N.H."/>
            <person name="Rokhsar D.S."/>
        </authorList>
    </citation>
    <scope>NUCLEOTIDE SEQUENCE</scope>
</reference>
<gene>
    <name evidence="2" type="primary">20203827</name>
    <name evidence="1" type="ORF">HELRODRAFT_171875</name>
</gene>
<dbReference type="EMBL" id="KB096411">
    <property type="protein sequence ID" value="ESO04874.1"/>
    <property type="molecule type" value="Genomic_DNA"/>
</dbReference>
<evidence type="ECO:0000313" key="1">
    <source>
        <dbReference type="EMBL" id="ESO04874.1"/>
    </source>
</evidence>
<evidence type="ECO:0000313" key="2">
    <source>
        <dbReference type="EnsemblMetazoa" id="HelroP171875"/>
    </source>
</evidence>
<dbReference type="EnsemblMetazoa" id="HelroT171875">
    <property type="protein sequence ID" value="HelroP171875"/>
    <property type="gene ID" value="HelroG171875"/>
</dbReference>
<protein>
    <submittedName>
        <fullName evidence="1 2">Uncharacterized protein</fullName>
    </submittedName>
</protein>
<sequence length="668" mass="76155">MFDEYYYGPPTFVLKSVKKLQSEEQADEVEYEMDNEDLQIPSCQRSGRNRLKRSLIYKTHEDVEIFDDKNVIVSLNWKSKLIAKTTAADSSIRRRVFNAFYHGDREFTISDVAMIKINYLAELPIKYQETKEPRTQMLLNAFEVFETKFEFVLKKLNMTELINNFVRLSSPTSNSNKIGVSKLFPIFKTNPSSYLVAKPSRGLYITCLMHSFDNIIVTADVLLPTVKVECDEVWDLENNFYWLMKVVSNWSLVNEFKLALKNELSISKKVEKNWNERKDILILRYAILNAISTLQDIIGTEDLGHLHYEMITEGSCTMFLLVNSDLQRSTKMSSKTSSILSLTSQSSFSSSWLPVTSPSLSSSSLSWMPLRKVFSNEYVGRNIQGCNLLKFVTLRSSDILGSSLGTSEQQQLEQGMYIGYLKLACRVQGLDILVSKQHLSSLPCIKVNGDDGDDSDEDVKMVVKYTNVFDGGVGASMRDNNFKNILHTKCHQLIDTIATETATSTAAVEEEVVESTTPAAHRLHKLTFPLKHHVNMTLLAPPASLVCSPLQGHLPTPPPSYTYLPLRTFEMLHLNTYQPQIYRKYCQLSVILDLVTEVCRRRKILLEASEESESRDDQLAELLEVSHSVQGIQREINETWTKYRWLGDVISQARLTSSNDFVSLEQLF</sequence>
<dbReference type="GO" id="GO:0000132">
    <property type="term" value="P:establishment of mitotic spindle orientation"/>
    <property type="evidence" value="ECO:0000318"/>
    <property type="project" value="GO_Central"/>
</dbReference>
<dbReference type="eggNOG" id="KOG4485">
    <property type="taxonomic scope" value="Eukaryota"/>
</dbReference>
<dbReference type="PANTHER" id="PTHR21437">
    <property type="entry name" value="WIDE AWAKE"/>
    <property type="match status" value="1"/>
</dbReference>
<reference evidence="3" key="1">
    <citation type="submission" date="2012-12" db="EMBL/GenBank/DDBJ databases">
        <authorList>
            <person name="Hellsten U."/>
            <person name="Grimwood J."/>
            <person name="Chapman J.A."/>
            <person name="Shapiro H."/>
            <person name="Aerts A."/>
            <person name="Otillar R.P."/>
            <person name="Terry A.Y."/>
            <person name="Boore J.L."/>
            <person name="Simakov O."/>
            <person name="Marletaz F."/>
            <person name="Cho S.-J."/>
            <person name="Edsinger-Gonzales E."/>
            <person name="Havlak P."/>
            <person name="Kuo D.-H."/>
            <person name="Larsson T."/>
            <person name="Lv J."/>
            <person name="Arendt D."/>
            <person name="Savage R."/>
            <person name="Osoegawa K."/>
            <person name="de Jong P."/>
            <person name="Lindberg D.R."/>
            <person name="Seaver E.C."/>
            <person name="Weisblat D.A."/>
            <person name="Putnam N.H."/>
            <person name="Grigoriev I.V."/>
            <person name="Rokhsar D.S."/>
        </authorList>
    </citation>
    <scope>NUCLEOTIDE SEQUENCE</scope>
</reference>
<dbReference type="GeneID" id="20203827"/>
<dbReference type="OrthoDB" id="2428204at2759"/>
<dbReference type="RefSeq" id="XP_009016807.1">
    <property type="nucleotide sequence ID" value="XM_009018559.1"/>
</dbReference>
<proteinExistence type="predicted"/>
<evidence type="ECO:0000313" key="3">
    <source>
        <dbReference type="Proteomes" id="UP000015101"/>
    </source>
</evidence>
<dbReference type="AlphaFoldDB" id="T1F4S8"/>
<dbReference type="EMBL" id="AMQM01003955">
    <property type="status" value="NOT_ANNOTATED_CDS"/>
    <property type="molecule type" value="Genomic_DNA"/>
</dbReference>
<dbReference type="InterPro" id="IPR039269">
    <property type="entry name" value="ANKFN1"/>
</dbReference>
<reference evidence="2" key="3">
    <citation type="submission" date="2015-06" db="UniProtKB">
        <authorList>
            <consortium name="EnsemblMetazoa"/>
        </authorList>
    </citation>
    <scope>IDENTIFICATION</scope>
</reference>
<dbReference type="PANTHER" id="PTHR21437:SF1">
    <property type="entry name" value="WIDE AWAKE"/>
    <property type="match status" value="1"/>
</dbReference>
<dbReference type="GO" id="GO:0005819">
    <property type="term" value="C:spindle"/>
    <property type="evidence" value="ECO:0000318"/>
    <property type="project" value="GO_Central"/>
</dbReference>
<dbReference type="InParanoid" id="T1F4S8"/>
<dbReference type="HOGENOM" id="CLU_409570_0_0_1"/>
<dbReference type="Proteomes" id="UP000015101">
    <property type="component" value="Unassembled WGS sequence"/>
</dbReference>
<keyword evidence="3" id="KW-1185">Reference proteome</keyword>
<dbReference type="CTD" id="20203827"/>